<dbReference type="Proteomes" id="UP001141434">
    <property type="component" value="Unassembled WGS sequence"/>
</dbReference>
<dbReference type="OrthoDB" id="5374349at2759"/>
<dbReference type="EMBL" id="JAPMSZ010000004">
    <property type="protein sequence ID" value="KAJ5105539.1"/>
    <property type="molecule type" value="Genomic_DNA"/>
</dbReference>
<evidence type="ECO:0000313" key="2">
    <source>
        <dbReference type="EMBL" id="KAJ5105539.1"/>
    </source>
</evidence>
<sequence>MPDKQPVSFDQIIQSDRQKKKHEQLASQLLGKNRRSSAPGSSAASKPQAAKPGSLASRIGVAKVRTGPCMRLRICACDTLNQRPLTTRDVQRSASASFKPNQKNPAPATAPSTRPRNKNTNKRPHAERLLSALSSNSDQATVRGSGGGLSIKGASGPFIVVGSNFASGTTAADIQSALEPVSGPMIGCRVVSHHPTVTAEFEFADKWTAENVVANFHNQRADGRVLSMKLKPAGSNASNNNFFSQHREQADRQRRNRRANPEGQDGRFGFGIQNDLLRNGKQGQPSGLYSDQMMVDAPQKPQNRKRR</sequence>
<feature type="region of interest" description="Disordered" evidence="1">
    <location>
        <begin position="231"/>
        <end position="307"/>
    </location>
</feature>
<evidence type="ECO:0000313" key="3">
    <source>
        <dbReference type="Proteomes" id="UP001141434"/>
    </source>
</evidence>
<dbReference type="SUPFAM" id="SSF54928">
    <property type="entry name" value="RNA-binding domain, RBD"/>
    <property type="match status" value="1"/>
</dbReference>
<dbReference type="GeneID" id="81392636"/>
<feature type="compositionally biased region" description="Polar residues" evidence="1">
    <location>
        <begin position="92"/>
        <end position="104"/>
    </location>
</feature>
<dbReference type="InterPro" id="IPR035979">
    <property type="entry name" value="RBD_domain_sf"/>
</dbReference>
<organism evidence="2 3">
    <name type="scientific">Penicillium alfredii</name>
    <dbReference type="NCBI Taxonomy" id="1506179"/>
    <lineage>
        <taxon>Eukaryota</taxon>
        <taxon>Fungi</taxon>
        <taxon>Dikarya</taxon>
        <taxon>Ascomycota</taxon>
        <taxon>Pezizomycotina</taxon>
        <taxon>Eurotiomycetes</taxon>
        <taxon>Eurotiomycetidae</taxon>
        <taxon>Eurotiales</taxon>
        <taxon>Aspergillaceae</taxon>
        <taxon>Penicillium</taxon>
    </lineage>
</organism>
<evidence type="ECO:0000256" key="1">
    <source>
        <dbReference type="SAM" id="MobiDB-lite"/>
    </source>
</evidence>
<feature type="region of interest" description="Disordered" evidence="1">
    <location>
        <begin position="88"/>
        <end position="123"/>
    </location>
</feature>
<accession>A0A9W9KGC2</accession>
<reference evidence="2" key="2">
    <citation type="journal article" date="2023" name="IMA Fungus">
        <title>Comparative genomic study of the Penicillium genus elucidates a diverse pangenome and 15 lateral gene transfer events.</title>
        <authorList>
            <person name="Petersen C."/>
            <person name="Sorensen T."/>
            <person name="Nielsen M.R."/>
            <person name="Sondergaard T.E."/>
            <person name="Sorensen J.L."/>
            <person name="Fitzpatrick D.A."/>
            <person name="Frisvad J.C."/>
            <person name="Nielsen K.L."/>
        </authorList>
    </citation>
    <scope>NUCLEOTIDE SEQUENCE</scope>
    <source>
        <strain evidence="2">IBT 34128</strain>
    </source>
</reference>
<feature type="region of interest" description="Disordered" evidence="1">
    <location>
        <begin position="1"/>
        <end position="56"/>
    </location>
</feature>
<dbReference type="Gene3D" id="3.30.70.330">
    <property type="match status" value="1"/>
</dbReference>
<dbReference type="AlphaFoldDB" id="A0A9W9KGC2"/>
<feature type="compositionally biased region" description="Low complexity" evidence="1">
    <location>
        <begin position="105"/>
        <end position="114"/>
    </location>
</feature>
<dbReference type="RefSeq" id="XP_056514535.1">
    <property type="nucleotide sequence ID" value="XM_056653468.1"/>
</dbReference>
<dbReference type="GO" id="GO:0003676">
    <property type="term" value="F:nucleic acid binding"/>
    <property type="evidence" value="ECO:0007669"/>
    <property type="project" value="InterPro"/>
</dbReference>
<gene>
    <name evidence="2" type="ORF">NUU61_002886</name>
</gene>
<evidence type="ECO:0008006" key="4">
    <source>
        <dbReference type="Google" id="ProtNLM"/>
    </source>
</evidence>
<name>A0A9W9KGC2_9EURO</name>
<comment type="caution">
    <text evidence="2">The sequence shown here is derived from an EMBL/GenBank/DDBJ whole genome shotgun (WGS) entry which is preliminary data.</text>
</comment>
<dbReference type="InterPro" id="IPR012677">
    <property type="entry name" value="Nucleotide-bd_a/b_plait_sf"/>
</dbReference>
<keyword evidence="3" id="KW-1185">Reference proteome</keyword>
<feature type="compositionally biased region" description="Low complexity" evidence="1">
    <location>
        <begin position="235"/>
        <end position="244"/>
    </location>
</feature>
<feature type="compositionally biased region" description="Low complexity" evidence="1">
    <location>
        <begin position="36"/>
        <end position="54"/>
    </location>
</feature>
<protein>
    <recommendedName>
        <fullName evidence="4">RRM domain-containing protein</fullName>
    </recommendedName>
</protein>
<proteinExistence type="predicted"/>
<reference evidence="2" key="1">
    <citation type="submission" date="2022-11" db="EMBL/GenBank/DDBJ databases">
        <authorList>
            <person name="Petersen C."/>
        </authorList>
    </citation>
    <scope>NUCLEOTIDE SEQUENCE</scope>
    <source>
        <strain evidence="2">IBT 34128</strain>
    </source>
</reference>